<dbReference type="RefSeq" id="WP_218592819.1">
    <property type="nucleotide sequence ID" value="NZ_JADQDE010000300.1"/>
</dbReference>
<evidence type="ECO:0000313" key="2">
    <source>
        <dbReference type="Proteomes" id="UP000694300"/>
    </source>
</evidence>
<organism evidence="1 2">
    <name type="scientific">Pseudonocardia oceani</name>
    <dbReference type="NCBI Taxonomy" id="2792013"/>
    <lineage>
        <taxon>Bacteria</taxon>
        <taxon>Bacillati</taxon>
        <taxon>Actinomycetota</taxon>
        <taxon>Actinomycetes</taxon>
        <taxon>Pseudonocardiales</taxon>
        <taxon>Pseudonocardiaceae</taxon>
        <taxon>Pseudonocardia</taxon>
    </lineage>
</organism>
<sequence>MSHDLTPYLRTVALDGTLCALGHLGPVTVEAMDLLVGRRSLAPAGSAGSPGTQRVLDSCGRHGIVADVEVLP</sequence>
<proteinExistence type="predicted"/>
<name>A0ABS6U3I2_9PSEU</name>
<dbReference type="Proteomes" id="UP000694300">
    <property type="component" value="Unassembled WGS sequence"/>
</dbReference>
<accession>A0ABS6U3I2</accession>
<reference evidence="1 2" key="1">
    <citation type="submission" date="2020-11" db="EMBL/GenBank/DDBJ databases">
        <title>Pseudonocardia abyssalis sp. nov. and Pseudonocardia oceani sp. nov., description and phylogenomic analysis of two novel actinomycetes isolated from the deep Southern Ocean.</title>
        <authorList>
            <person name="Parra J."/>
        </authorList>
    </citation>
    <scope>NUCLEOTIDE SEQUENCE [LARGE SCALE GENOMIC DNA]</scope>
    <source>
        <strain evidence="2">KRD185</strain>
    </source>
</reference>
<protein>
    <submittedName>
        <fullName evidence="1">Uncharacterized protein</fullName>
    </submittedName>
</protein>
<dbReference type="EMBL" id="JADQDF010000001">
    <property type="protein sequence ID" value="MBW0126775.1"/>
    <property type="molecule type" value="Genomic_DNA"/>
</dbReference>
<gene>
    <name evidence="1" type="ORF">I4I82_03660</name>
</gene>
<evidence type="ECO:0000313" key="1">
    <source>
        <dbReference type="EMBL" id="MBW0126775.1"/>
    </source>
</evidence>
<comment type="caution">
    <text evidence="1">The sequence shown here is derived from an EMBL/GenBank/DDBJ whole genome shotgun (WGS) entry which is preliminary data.</text>
</comment>
<keyword evidence="2" id="KW-1185">Reference proteome</keyword>